<accession>A0A3M6T6W8</accession>
<proteinExistence type="predicted"/>
<gene>
    <name evidence="1" type="ORF">pdam_00016450</name>
</gene>
<organism evidence="1 2">
    <name type="scientific">Pocillopora damicornis</name>
    <name type="common">Cauliflower coral</name>
    <name type="synonym">Millepora damicornis</name>
    <dbReference type="NCBI Taxonomy" id="46731"/>
    <lineage>
        <taxon>Eukaryota</taxon>
        <taxon>Metazoa</taxon>
        <taxon>Cnidaria</taxon>
        <taxon>Anthozoa</taxon>
        <taxon>Hexacorallia</taxon>
        <taxon>Scleractinia</taxon>
        <taxon>Astrocoeniina</taxon>
        <taxon>Pocilloporidae</taxon>
        <taxon>Pocillopora</taxon>
    </lineage>
</organism>
<keyword evidence="2" id="KW-1185">Reference proteome</keyword>
<evidence type="ECO:0000313" key="1">
    <source>
        <dbReference type="EMBL" id="RMX37053.1"/>
    </source>
</evidence>
<sequence>MGDWSVVEKLRTAIKNFPSIQLHSAIPISKDAYSTVLTMSQQNFMDGLHLSLDQANLYEKETRNQADNLMLHKLIAQILIASNFKDFFSFKEDSELHVEHFMNSSNSCNYIWI</sequence>
<reference evidence="1 2" key="1">
    <citation type="journal article" date="2018" name="Sci. Rep.">
        <title>Comparative analysis of the Pocillopora damicornis genome highlights role of immune system in coral evolution.</title>
        <authorList>
            <person name="Cunning R."/>
            <person name="Bay R.A."/>
            <person name="Gillette P."/>
            <person name="Baker A.C."/>
            <person name="Traylor-Knowles N."/>
        </authorList>
    </citation>
    <scope>NUCLEOTIDE SEQUENCE [LARGE SCALE GENOMIC DNA]</scope>
    <source>
        <strain evidence="1">RSMAS</strain>
        <tissue evidence="1">Whole animal</tissue>
    </source>
</reference>
<comment type="caution">
    <text evidence="1">The sequence shown here is derived from an EMBL/GenBank/DDBJ whole genome shotgun (WGS) entry which is preliminary data.</text>
</comment>
<dbReference type="EMBL" id="RCHS01004197">
    <property type="protein sequence ID" value="RMX37053.1"/>
    <property type="molecule type" value="Genomic_DNA"/>
</dbReference>
<evidence type="ECO:0000313" key="2">
    <source>
        <dbReference type="Proteomes" id="UP000275408"/>
    </source>
</evidence>
<dbReference type="Proteomes" id="UP000275408">
    <property type="component" value="Unassembled WGS sequence"/>
</dbReference>
<dbReference type="AlphaFoldDB" id="A0A3M6T6W8"/>
<protein>
    <submittedName>
        <fullName evidence="1">Uncharacterized protein</fullName>
    </submittedName>
</protein>
<name>A0A3M6T6W8_POCDA</name>